<feature type="non-terminal residue" evidence="5">
    <location>
        <position position="1"/>
    </location>
</feature>
<dbReference type="InterPro" id="IPR050483">
    <property type="entry name" value="CoA-transferase_III_domain"/>
</dbReference>
<feature type="compositionally biased region" description="Low complexity" evidence="3">
    <location>
        <begin position="121"/>
        <end position="136"/>
    </location>
</feature>
<evidence type="ECO:0000313" key="6">
    <source>
        <dbReference type="Proteomes" id="UP001189429"/>
    </source>
</evidence>
<evidence type="ECO:0000256" key="3">
    <source>
        <dbReference type="SAM" id="MobiDB-lite"/>
    </source>
</evidence>
<dbReference type="PANTHER" id="PTHR48207">
    <property type="entry name" value="SUCCINATE--HYDROXYMETHYLGLUTARATE COA-TRANSFERASE"/>
    <property type="match status" value="1"/>
</dbReference>
<dbReference type="InterPro" id="IPR023606">
    <property type="entry name" value="CoA-Trfase_III_dom_1_sf"/>
</dbReference>
<dbReference type="Proteomes" id="UP001189429">
    <property type="component" value="Unassembled WGS sequence"/>
</dbReference>
<organism evidence="5 6">
    <name type="scientific">Prorocentrum cordatum</name>
    <dbReference type="NCBI Taxonomy" id="2364126"/>
    <lineage>
        <taxon>Eukaryota</taxon>
        <taxon>Sar</taxon>
        <taxon>Alveolata</taxon>
        <taxon>Dinophyceae</taxon>
        <taxon>Prorocentrales</taxon>
        <taxon>Prorocentraceae</taxon>
        <taxon>Prorocentrum</taxon>
    </lineage>
</organism>
<comment type="similarity">
    <text evidence="1">Belongs to the CoA-transferase III family.</text>
</comment>
<comment type="caution">
    <text evidence="5">The sequence shown here is derived from an EMBL/GenBank/DDBJ whole genome shotgun (WGS) entry which is preliminary data.</text>
</comment>
<dbReference type="Pfam" id="PF02515">
    <property type="entry name" value="CoA_transf_3"/>
    <property type="match status" value="1"/>
</dbReference>
<evidence type="ECO:0000256" key="1">
    <source>
        <dbReference type="ARBA" id="ARBA00008383"/>
    </source>
</evidence>
<keyword evidence="6" id="KW-1185">Reference proteome</keyword>
<feature type="region of interest" description="Disordered" evidence="3">
    <location>
        <begin position="120"/>
        <end position="160"/>
    </location>
</feature>
<dbReference type="InterPro" id="IPR003673">
    <property type="entry name" value="CoA-Trfase_fam_III"/>
</dbReference>
<feature type="non-terminal residue" evidence="5">
    <location>
        <position position="208"/>
    </location>
</feature>
<reference evidence="5" key="1">
    <citation type="submission" date="2023-10" db="EMBL/GenBank/DDBJ databases">
        <authorList>
            <person name="Chen Y."/>
            <person name="Shah S."/>
            <person name="Dougan E. K."/>
            <person name="Thang M."/>
            <person name="Chan C."/>
        </authorList>
    </citation>
    <scope>NUCLEOTIDE SEQUENCE [LARGE SCALE GENOMIC DNA]</scope>
</reference>
<dbReference type="PANTHER" id="PTHR48207:SF3">
    <property type="entry name" value="SUCCINATE--HYDROXYMETHYLGLUTARATE COA-TRANSFERASE"/>
    <property type="match status" value="1"/>
</dbReference>
<accession>A0ABN9Y5N3</accession>
<keyword evidence="4" id="KW-0812">Transmembrane</keyword>
<dbReference type="EMBL" id="CAUYUJ010021929">
    <property type="protein sequence ID" value="CAK0907869.1"/>
    <property type="molecule type" value="Genomic_DNA"/>
</dbReference>
<evidence type="ECO:0000256" key="4">
    <source>
        <dbReference type="SAM" id="Phobius"/>
    </source>
</evidence>
<keyword evidence="4" id="KW-0472">Membrane</keyword>
<feature type="transmembrane region" description="Helical" evidence="4">
    <location>
        <begin position="174"/>
        <end position="207"/>
    </location>
</feature>
<keyword evidence="4" id="KW-1133">Transmembrane helix</keyword>
<protein>
    <recommendedName>
        <fullName evidence="7">Formyl-CoA transferase</fullName>
    </recommendedName>
</protein>
<evidence type="ECO:0000256" key="2">
    <source>
        <dbReference type="ARBA" id="ARBA00022679"/>
    </source>
</evidence>
<dbReference type="SUPFAM" id="SSF89796">
    <property type="entry name" value="CoA-transferase family III (CaiB/BaiF)"/>
    <property type="match status" value="1"/>
</dbReference>
<name>A0ABN9Y5N3_9DINO</name>
<dbReference type="Gene3D" id="3.40.50.10540">
    <property type="entry name" value="Crotonobetainyl-coa:carnitine coa-transferase, domain 1"/>
    <property type="match status" value="1"/>
</dbReference>
<keyword evidence="2" id="KW-0808">Transferase</keyword>
<evidence type="ECO:0000313" key="5">
    <source>
        <dbReference type="EMBL" id="CAK0907869.1"/>
    </source>
</evidence>
<sequence length="208" mass="21793">RAPRRAMLSRAGAALPAGAASRRRARGLAAVQLRRGPPLGRRWAAAAGAPRVLEGLRVLELASVLAGPTVGQFLGELGADVVKVENLSRRATGRSWKLTQEPPEAAGGVTAYFSREALGSRGRAAPGGPRAAARPGQSVGRGAGELQAGGRAEARARRREPEAHGKGVCGHLLLLLLFLLLLLLVFLLLVLFHVVVVLLLVVVVVFLL</sequence>
<evidence type="ECO:0008006" key="7">
    <source>
        <dbReference type="Google" id="ProtNLM"/>
    </source>
</evidence>
<proteinExistence type="inferred from homology"/>
<gene>
    <name evidence="5" type="ORF">PCOR1329_LOCUS82748</name>
</gene>